<evidence type="ECO:0000256" key="4">
    <source>
        <dbReference type="ARBA" id="ARBA00022989"/>
    </source>
</evidence>
<feature type="transmembrane region" description="Helical" evidence="6">
    <location>
        <begin position="417"/>
        <end position="435"/>
    </location>
</feature>
<dbReference type="AlphaFoldDB" id="A0A0N0CUZ0"/>
<dbReference type="PATRIC" id="fig|33935.3.peg.1836"/>
<keyword evidence="2" id="KW-1003">Cell membrane</keyword>
<dbReference type="InterPro" id="IPR003838">
    <property type="entry name" value="ABC3_permease_C"/>
</dbReference>
<dbReference type="Proteomes" id="UP000037977">
    <property type="component" value="Unassembled WGS sequence"/>
</dbReference>
<reference evidence="8 9" key="1">
    <citation type="submission" date="2015-07" db="EMBL/GenBank/DDBJ databases">
        <title>Genome sequencing project for genomic taxonomy and phylogenomics of Bacillus-like bacteria.</title>
        <authorList>
            <person name="Liu B."/>
            <person name="Wang J."/>
            <person name="Zhu Y."/>
            <person name="Liu G."/>
            <person name="Chen Q."/>
            <person name="Chen Z."/>
            <person name="Che J."/>
            <person name="Ge C."/>
            <person name="Shi H."/>
            <person name="Pan Z."/>
            <person name="Liu X."/>
        </authorList>
    </citation>
    <scope>NUCLEOTIDE SEQUENCE [LARGE SCALE GENOMIC DNA]</scope>
    <source>
        <strain evidence="8 9">DSM 54</strain>
    </source>
</reference>
<dbReference type="InterPro" id="IPR038766">
    <property type="entry name" value="Membrane_comp_ABC_pdt"/>
</dbReference>
<accession>A0A0N0CUZ0</accession>
<dbReference type="OrthoDB" id="9766372at2"/>
<evidence type="ECO:0000313" key="9">
    <source>
        <dbReference type="Proteomes" id="UP000037977"/>
    </source>
</evidence>
<evidence type="ECO:0000256" key="1">
    <source>
        <dbReference type="ARBA" id="ARBA00004651"/>
    </source>
</evidence>
<protein>
    <submittedName>
        <fullName evidence="8">ABC transporter permease</fullName>
    </submittedName>
</protein>
<comment type="subcellular location">
    <subcellularLocation>
        <location evidence="1">Cell membrane</location>
        <topology evidence="1">Multi-pass membrane protein</topology>
    </subcellularLocation>
</comment>
<dbReference type="GO" id="GO:0005886">
    <property type="term" value="C:plasma membrane"/>
    <property type="evidence" value="ECO:0007669"/>
    <property type="project" value="UniProtKB-SubCell"/>
</dbReference>
<keyword evidence="3 6" id="KW-0812">Transmembrane</keyword>
<keyword evidence="5 6" id="KW-0472">Membrane</keyword>
<feature type="domain" description="ABC3 transporter permease C-terminal" evidence="7">
    <location>
        <begin position="646"/>
        <end position="761"/>
    </location>
</feature>
<dbReference type="RefSeq" id="WP_053995855.1">
    <property type="nucleotide sequence ID" value="NZ_CP065643.1"/>
</dbReference>
<gene>
    <name evidence="8" type="ORF">ADM90_15525</name>
</gene>
<feature type="transmembrane region" description="Helical" evidence="6">
    <location>
        <begin position="247"/>
        <end position="271"/>
    </location>
</feature>
<feature type="domain" description="ABC3 transporter permease C-terminal" evidence="7">
    <location>
        <begin position="254"/>
        <end position="366"/>
    </location>
</feature>
<organism evidence="8 9">
    <name type="scientific">Lysinibacillus macroides</name>
    <dbReference type="NCBI Taxonomy" id="33935"/>
    <lineage>
        <taxon>Bacteria</taxon>
        <taxon>Bacillati</taxon>
        <taxon>Bacillota</taxon>
        <taxon>Bacilli</taxon>
        <taxon>Bacillales</taxon>
        <taxon>Bacillaceae</taxon>
        <taxon>Lysinibacillus</taxon>
    </lineage>
</organism>
<evidence type="ECO:0000256" key="6">
    <source>
        <dbReference type="SAM" id="Phobius"/>
    </source>
</evidence>
<dbReference type="PANTHER" id="PTHR30287:SF2">
    <property type="entry name" value="BLL1001 PROTEIN"/>
    <property type="match status" value="1"/>
</dbReference>
<dbReference type="EMBL" id="LGCI01000010">
    <property type="protein sequence ID" value="KOY80614.1"/>
    <property type="molecule type" value="Genomic_DNA"/>
</dbReference>
<dbReference type="Pfam" id="PF02687">
    <property type="entry name" value="FtsX"/>
    <property type="match status" value="2"/>
</dbReference>
<evidence type="ECO:0000259" key="7">
    <source>
        <dbReference type="Pfam" id="PF02687"/>
    </source>
</evidence>
<feature type="transmembrane region" description="Helical" evidence="6">
    <location>
        <begin position="341"/>
        <end position="361"/>
    </location>
</feature>
<evidence type="ECO:0000256" key="2">
    <source>
        <dbReference type="ARBA" id="ARBA00022475"/>
    </source>
</evidence>
<feature type="transmembrane region" description="Helical" evidence="6">
    <location>
        <begin position="645"/>
        <end position="667"/>
    </location>
</feature>
<evidence type="ECO:0000256" key="5">
    <source>
        <dbReference type="ARBA" id="ARBA00023136"/>
    </source>
</evidence>
<feature type="transmembrane region" description="Helical" evidence="6">
    <location>
        <begin position="300"/>
        <end position="321"/>
    </location>
</feature>
<proteinExistence type="predicted"/>
<comment type="caution">
    <text evidence="8">The sequence shown here is derived from an EMBL/GenBank/DDBJ whole genome shotgun (WGS) entry which is preliminary data.</text>
</comment>
<dbReference type="STRING" id="33935.ADM90_15525"/>
<evidence type="ECO:0000256" key="3">
    <source>
        <dbReference type="ARBA" id="ARBA00022692"/>
    </source>
</evidence>
<dbReference type="PANTHER" id="PTHR30287">
    <property type="entry name" value="MEMBRANE COMPONENT OF PREDICTED ABC SUPERFAMILY METABOLITE UPTAKE TRANSPORTER"/>
    <property type="match status" value="1"/>
</dbReference>
<evidence type="ECO:0000313" key="8">
    <source>
        <dbReference type="EMBL" id="KOY80614.1"/>
    </source>
</evidence>
<keyword evidence="9" id="KW-1185">Reference proteome</keyword>
<feature type="transmembrane region" description="Helical" evidence="6">
    <location>
        <begin position="695"/>
        <end position="716"/>
    </location>
</feature>
<keyword evidence="4 6" id="KW-1133">Transmembrane helix</keyword>
<feature type="transmembrane region" description="Helical" evidence="6">
    <location>
        <begin position="736"/>
        <end position="756"/>
    </location>
</feature>
<sequence>MYWKIVCNDMANSKLITGMTTLFVAAAALLVTLSAVLIVHLTSAIDTLMKQAETSHFLQMHAGKIDQVRLTEFAEQNKYVDEYQMNEFLNVEGSKIHIAGTTLAHSVQDNGFSTQSEQFDYLLDLDGNVIEVSNGDIYVPVSYWKDGIADLGDTVMVHDQTFTIAGFLRDSQMNSMLASSKRFLVSEQDYAAIQGAGTVEYLIEFRLKNLADLKSFEEAYMGAGLEANGPTITYQLFQMLNAISDGLMIAVILLISILVVAIAFMCIRFTLLTKMEEDAREIGVMKAIGLRVEDIQKMYLAKYGVIAVIGCLLGFACSFLLRDMLLENIRLFMGETDNGSQIWLFTGLGLLLVFMVIMGYVQSVLKQFRKLSATQAIRFGTTQGKGQHAKFLNLSSNKRLPINLFLGIKDVLARKSLYATMLAVLLLATFIIIVPQNLHNTIAAKSFITYMGIGNSDIRIDIPQGKQNAQQVAAVIDTLEHDTAIKNFTVLTTKKFTTIAEDGTAQNLKIELGDHTIFPLEYAHGEAPIAPNEVALSVLNARELQKKVGDSLAVVINGEKKNLRVSGIYSDITNGGKTAKAAFSDHSTDSMWSVAYSTMADPSLVADKRAEYAKTFSFAKVSGIDDYIYQTFGTTIHAIEKAARAALVIALLLCVLVTFLFMNMLIAKDQAPIAIMKALGFTNVDIATQYAARSIFVLLLAISMGTLLANTLGEYLTSTVIASFGAASFDFMINPLAAYVFCPLALTSVVLLATLFGTSRAGQVKIIEHIKE</sequence>
<name>A0A0N0CUZ0_9BACI</name>